<dbReference type="EMBL" id="JACBZX010000001">
    <property type="protein sequence ID" value="NYG35704.1"/>
    <property type="molecule type" value="Genomic_DNA"/>
</dbReference>
<dbReference type="SUPFAM" id="SSF109854">
    <property type="entry name" value="DinB/YfiT-like putative metalloenzymes"/>
    <property type="match status" value="1"/>
</dbReference>
<comment type="caution">
    <text evidence="2">The sequence shown here is derived from an EMBL/GenBank/DDBJ whole genome shotgun (WGS) entry which is preliminary data.</text>
</comment>
<dbReference type="InterPro" id="IPR034660">
    <property type="entry name" value="DinB/YfiT-like"/>
</dbReference>
<organism evidence="2 3">
    <name type="scientific">Janibacter alkaliphilus</name>
    <dbReference type="NCBI Taxonomy" id="1069963"/>
    <lineage>
        <taxon>Bacteria</taxon>
        <taxon>Bacillati</taxon>
        <taxon>Actinomycetota</taxon>
        <taxon>Actinomycetes</taxon>
        <taxon>Micrococcales</taxon>
        <taxon>Intrasporangiaceae</taxon>
        <taxon>Janibacter</taxon>
    </lineage>
</organism>
<dbReference type="RefSeq" id="WP_179461332.1">
    <property type="nucleotide sequence ID" value="NZ_JACBZX010000001.1"/>
</dbReference>
<feature type="domain" description="Mycothiol-dependent maleylpyruvate isomerase metal-binding" evidence="1">
    <location>
        <begin position="13"/>
        <end position="132"/>
    </location>
</feature>
<dbReference type="InterPro" id="IPR024344">
    <property type="entry name" value="MDMPI_metal-binding"/>
</dbReference>
<dbReference type="GO" id="GO:0046872">
    <property type="term" value="F:metal ion binding"/>
    <property type="evidence" value="ECO:0007669"/>
    <property type="project" value="InterPro"/>
</dbReference>
<dbReference type="Pfam" id="PF11716">
    <property type="entry name" value="MDMPI_N"/>
    <property type="match status" value="1"/>
</dbReference>
<evidence type="ECO:0000259" key="1">
    <source>
        <dbReference type="Pfam" id="PF11716"/>
    </source>
</evidence>
<dbReference type="InterPro" id="IPR017520">
    <property type="entry name" value="CHP03086"/>
</dbReference>
<evidence type="ECO:0000313" key="3">
    <source>
        <dbReference type="Proteomes" id="UP000592181"/>
    </source>
</evidence>
<sequence length="194" mass="20897">MTQSAPDLRPVLARSQDRLTDLVRGLDADRLTRPTPCEGWCVADLVEHLLAVEGRVAALPARGDVEGLPTRLPLPEGDLGDAFAAAVEEARQEWSDDAVLDRELSPPWGTMPGRAVLGGYVMEHLAHGWDLAVAIDEDPEALADVAAQVLPVAQQNVPAHIRDEDWVPFGPVVEPAADAGPTEQLANWLGRTTR</sequence>
<name>A0A852X668_9MICO</name>
<accession>A0A852X668</accession>
<dbReference type="Gene3D" id="1.20.120.450">
    <property type="entry name" value="dinb family like domain"/>
    <property type="match status" value="1"/>
</dbReference>
<dbReference type="NCBIfam" id="TIGR03086">
    <property type="entry name" value="TIGR03086 family metal-binding protein"/>
    <property type="match status" value="1"/>
</dbReference>
<dbReference type="AlphaFoldDB" id="A0A852X668"/>
<protein>
    <submittedName>
        <fullName evidence="2">Uncharacterized protein (TIGR03086 family)</fullName>
    </submittedName>
</protein>
<reference evidence="2 3" key="1">
    <citation type="submission" date="2020-07" db="EMBL/GenBank/DDBJ databases">
        <title>Sequencing the genomes of 1000 actinobacteria strains.</title>
        <authorList>
            <person name="Klenk H.-P."/>
        </authorList>
    </citation>
    <scope>NUCLEOTIDE SEQUENCE [LARGE SCALE GENOMIC DNA]</scope>
    <source>
        <strain evidence="2 3">DSM 24723</strain>
    </source>
</reference>
<dbReference type="Proteomes" id="UP000592181">
    <property type="component" value="Unassembled WGS sequence"/>
</dbReference>
<dbReference type="NCBIfam" id="TIGR03083">
    <property type="entry name" value="maleylpyruvate isomerase family mycothiol-dependent enzyme"/>
    <property type="match status" value="1"/>
</dbReference>
<keyword evidence="3" id="KW-1185">Reference proteome</keyword>
<evidence type="ECO:0000313" key="2">
    <source>
        <dbReference type="EMBL" id="NYG35704.1"/>
    </source>
</evidence>
<gene>
    <name evidence="2" type="ORF">BJY28_000173</name>
</gene>
<dbReference type="InterPro" id="IPR017517">
    <property type="entry name" value="Maleyloyr_isom"/>
</dbReference>
<proteinExistence type="predicted"/>